<dbReference type="EMBL" id="FNWJ01000003">
    <property type="protein sequence ID" value="SEH16153.1"/>
    <property type="molecule type" value="Genomic_DNA"/>
</dbReference>
<dbReference type="AlphaFoldDB" id="A0A1H6G1K6"/>
<reference evidence="3" key="1">
    <citation type="submission" date="2016-10" db="EMBL/GenBank/DDBJ databases">
        <authorList>
            <person name="Varghese N."/>
            <person name="Submissions S."/>
        </authorList>
    </citation>
    <scope>NUCLEOTIDE SEQUENCE [LARGE SCALE GENOMIC DNA]</scope>
    <source>
        <strain evidence="3">ATCC 35263</strain>
    </source>
</reference>
<keyword evidence="1" id="KW-1133">Transmembrane helix</keyword>
<feature type="transmembrane region" description="Helical" evidence="1">
    <location>
        <begin position="85"/>
        <end position="103"/>
    </location>
</feature>
<keyword evidence="3" id="KW-1185">Reference proteome</keyword>
<organism evidence="2 3">
    <name type="scientific">Thermoleophilum album</name>
    <dbReference type="NCBI Taxonomy" id="29539"/>
    <lineage>
        <taxon>Bacteria</taxon>
        <taxon>Bacillati</taxon>
        <taxon>Actinomycetota</taxon>
        <taxon>Thermoleophilia</taxon>
        <taxon>Thermoleophilales</taxon>
        <taxon>Thermoleophilaceae</taxon>
        <taxon>Thermoleophilum</taxon>
    </lineage>
</organism>
<protein>
    <submittedName>
        <fullName evidence="2">Uncharacterized protein</fullName>
    </submittedName>
</protein>
<keyword evidence="1" id="KW-0472">Membrane</keyword>
<name>A0A1H6G1K6_THEAL</name>
<feature type="transmembrane region" description="Helical" evidence="1">
    <location>
        <begin position="223"/>
        <end position="244"/>
    </location>
</feature>
<dbReference type="OrthoDB" id="919086at2"/>
<sequence length="264" mass="27870">MPLLVFAAVAFDSASRRNWSASAVAAALAVALYVTYVPYLNWIRSDVRLETADVVLGLPLAWLGGAAAIAVASGKVSLRLPGRRVAATSVVLLVAAMPAAALAHDPGQGEETSNARVTATAAGPRAQLHVDVAESPRGCGDLEPRRAVARRAGEVTSGPLRRTARCTYRGSVALPARGRWFVYAEFRRGRDRLETWVPVIAGTASPRTELRSLYVPPSVSSPLVKTLSGIAMYGVFLAIALRIGSLYRREAARRLAGSRAAGAA</sequence>
<dbReference type="RefSeq" id="WP_093119015.1">
    <property type="nucleotide sequence ID" value="NZ_FNWJ01000003.1"/>
</dbReference>
<evidence type="ECO:0000313" key="3">
    <source>
        <dbReference type="Proteomes" id="UP000222056"/>
    </source>
</evidence>
<evidence type="ECO:0000256" key="1">
    <source>
        <dbReference type="SAM" id="Phobius"/>
    </source>
</evidence>
<dbReference type="Proteomes" id="UP000222056">
    <property type="component" value="Unassembled WGS sequence"/>
</dbReference>
<gene>
    <name evidence="2" type="ORF">SAMN02745716_2097</name>
</gene>
<evidence type="ECO:0000313" key="2">
    <source>
        <dbReference type="EMBL" id="SEH16153.1"/>
    </source>
</evidence>
<keyword evidence="1" id="KW-0812">Transmembrane</keyword>
<feature type="transmembrane region" description="Helical" evidence="1">
    <location>
        <begin position="53"/>
        <end position="73"/>
    </location>
</feature>
<accession>A0A1H6G1K6</accession>
<proteinExistence type="predicted"/>